<dbReference type="CDD" id="cd02022">
    <property type="entry name" value="DPCK"/>
    <property type="match status" value="1"/>
</dbReference>
<dbReference type="EMBL" id="PUGF01000024">
    <property type="protein sequence ID" value="PRC91398.1"/>
    <property type="molecule type" value="Genomic_DNA"/>
</dbReference>
<dbReference type="SUPFAM" id="SSF52540">
    <property type="entry name" value="P-loop containing nucleoside triphosphate hydrolases"/>
    <property type="match status" value="1"/>
</dbReference>
<dbReference type="RefSeq" id="WP_105533679.1">
    <property type="nucleotide sequence ID" value="NZ_PUGF01000024.1"/>
</dbReference>
<comment type="caution">
    <text evidence="7">The sequence shown here is derived from an EMBL/GenBank/DDBJ whole genome shotgun (WGS) entry which is preliminary data.</text>
</comment>
<dbReference type="GO" id="GO:0005737">
    <property type="term" value="C:cytoplasm"/>
    <property type="evidence" value="ECO:0007669"/>
    <property type="project" value="UniProtKB-SubCell"/>
</dbReference>
<sequence length="219" mass="23730">MSSAVDQQKTTNIATGKFLIGLTGGIGSGKTSVANGFAERGASVIDTDAIAHSLTAPGGTAITAIQAAFGNDIISPQGAMDRAKMRALVFSDVRQKLRLEAILHPMIRAEVARQTKLATGPYIIYVVPLLVEKGHWKLARILVVDCDEELQMQRVMQRDGLSEQVVKAIMAQQATRTQRLAVATDVIQNQGAFEALIPEIDRLHQLYCQLSSANQTEYL</sequence>
<dbReference type="UniPathway" id="UPA00241">
    <property type="reaction ID" value="UER00356"/>
</dbReference>
<organism evidence="7 8">
    <name type="scientific">Solimicrobium silvestre</name>
    <dbReference type="NCBI Taxonomy" id="2099400"/>
    <lineage>
        <taxon>Bacteria</taxon>
        <taxon>Pseudomonadati</taxon>
        <taxon>Pseudomonadota</taxon>
        <taxon>Betaproteobacteria</taxon>
        <taxon>Burkholderiales</taxon>
        <taxon>Oxalobacteraceae</taxon>
        <taxon>Solimicrobium</taxon>
    </lineage>
</organism>
<dbReference type="InterPro" id="IPR001977">
    <property type="entry name" value="Depp_CoAkinase"/>
</dbReference>
<dbReference type="Pfam" id="PF01121">
    <property type="entry name" value="CoaE"/>
    <property type="match status" value="1"/>
</dbReference>
<accession>A0A2S9GUL7</accession>
<dbReference type="OrthoDB" id="9812943at2"/>
<keyword evidence="5" id="KW-0808">Transferase</keyword>
<keyword evidence="8" id="KW-1185">Reference proteome</keyword>
<evidence type="ECO:0000256" key="1">
    <source>
        <dbReference type="ARBA" id="ARBA00009018"/>
    </source>
</evidence>
<dbReference type="GO" id="GO:0004140">
    <property type="term" value="F:dephospho-CoA kinase activity"/>
    <property type="evidence" value="ECO:0007669"/>
    <property type="project" value="UniProtKB-UniRule"/>
</dbReference>
<keyword evidence="2 5" id="KW-0547">Nucleotide-binding</keyword>
<name>A0A2S9GUL7_9BURK</name>
<evidence type="ECO:0000313" key="7">
    <source>
        <dbReference type="EMBL" id="PRC91398.1"/>
    </source>
</evidence>
<comment type="function">
    <text evidence="5">Catalyzes the phosphorylation of the 3'-hydroxyl group of dephosphocoenzyme A to form coenzyme A.</text>
</comment>
<dbReference type="HAMAP" id="MF_00376">
    <property type="entry name" value="Dephospho_CoA_kinase"/>
    <property type="match status" value="1"/>
</dbReference>
<comment type="catalytic activity">
    <reaction evidence="5">
        <text>3'-dephospho-CoA + ATP = ADP + CoA + H(+)</text>
        <dbReference type="Rhea" id="RHEA:18245"/>
        <dbReference type="ChEBI" id="CHEBI:15378"/>
        <dbReference type="ChEBI" id="CHEBI:30616"/>
        <dbReference type="ChEBI" id="CHEBI:57287"/>
        <dbReference type="ChEBI" id="CHEBI:57328"/>
        <dbReference type="ChEBI" id="CHEBI:456216"/>
        <dbReference type="EC" id="2.7.1.24"/>
    </reaction>
</comment>
<feature type="binding site" evidence="5">
    <location>
        <begin position="27"/>
        <end position="32"/>
    </location>
    <ligand>
        <name>ATP</name>
        <dbReference type="ChEBI" id="CHEBI:30616"/>
    </ligand>
</feature>
<comment type="pathway">
    <text evidence="5">Cofactor biosynthesis; coenzyme A biosynthesis; CoA from (R)-pantothenate: step 5/5.</text>
</comment>
<dbReference type="PANTHER" id="PTHR10695:SF46">
    <property type="entry name" value="BIFUNCTIONAL COENZYME A SYNTHASE-RELATED"/>
    <property type="match status" value="1"/>
</dbReference>
<keyword evidence="5 7" id="KW-0418">Kinase</keyword>
<evidence type="ECO:0000313" key="8">
    <source>
        <dbReference type="Proteomes" id="UP000237839"/>
    </source>
</evidence>
<dbReference type="EC" id="2.7.1.24" evidence="5 6"/>
<comment type="subcellular location">
    <subcellularLocation>
        <location evidence="5">Cytoplasm</location>
    </subcellularLocation>
</comment>
<dbReference type="Gene3D" id="3.40.50.300">
    <property type="entry name" value="P-loop containing nucleotide triphosphate hydrolases"/>
    <property type="match status" value="1"/>
</dbReference>
<dbReference type="PANTHER" id="PTHR10695">
    <property type="entry name" value="DEPHOSPHO-COA KINASE-RELATED"/>
    <property type="match status" value="1"/>
</dbReference>
<dbReference type="InterPro" id="IPR027417">
    <property type="entry name" value="P-loop_NTPase"/>
</dbReference>
<comment type="similarity">
    <text evidence="1 5">Belongs to the CoaE family.</text>
</comment>
<evidence type="ECO:0000256" key="6">
    <source>
        <dbReference type="NCBIfam" id="TIGR00152"/>
    </source>
</evidence>
<dbReference type="PROSITE" id="PS51219">
    <property type="entry name" value="DPCK"/>
    <property type="match status" value="1"/>
</dbReference>
<keyword evidence="3 5" id="KW-0067">ATP-binding</keyword>
<reference evidence="7 8" key="1">
    <citation type="submission" date="2018-02" db="EMBL/GenBank/DDBJ databases">
        <title>Solimicrobium silvestre gen. nov., sp. nov., isolated from alpine forest soil.</title>
        <authorList>
            <person name="Margesin R."/>
            <person name="Albuquerque L."/>
            <person name="Zhang D.-C."/>
            <person name="Froufe H.J.C."/>
            <person name="Severino R."/>
            <person name="Roxo I."/>
            <person name="Egas C."/>
            <person name="Da Costa M.S."/>
        </authorList>
    </citation>
    <scope>NUCLEOTIDE SEQUENCE [LARGE SCALE GENOMIC DNA]</scope>
    <source>
        <strain evidence="7 8">S20-91</strain>
    </source>
</reference>
<protein>
    <recommendedName>
        <fullName evidence="5 6">Dephospho-CoA kinase</fullName>
        <ecNumber evidence="5 6">2.7.1.24</ecNumber>
    </recommendedName>
    <alternativeName>
        <fullName evidence="5">Dephosphocoenzyme A kinase</fullName>
    </alternativeName>
</protein>
<keyword evidence="4 5" id="KW-0173">Coenzyme A biosynthesis</keyword>
<dbReference type="NCBIfam" id="TIGR00152">
    <property type="entry name" value="dephospho-CoA kinase"/>
    <property type="match status" value="1"/>
</dbReference>
<dbReference type="Proteomes" id="UP000237839">
    <property type="component" value="Unassembled WGS sequence"/>
</dbReference>
<evidence type="ECO:0000256" key="5">
    <source>
        <dbReference type="HAMAP-Rule" id="MF_00376"/>
    </source>
</evidence>
<dbReference type="GO" id="GO:0015937">
    <property type="term" value="P:coenzyme A biosynthetic process"/>
    <property type="evidence" value="ECO:0007669"/>
    <property type="project" value="UniProtKB-UniRule"/>
</dbReference>
<dbReference type="AlphaFoldDB" id="A0A2S9GUL7"/>
<evidence type="ECO:0000256" key="3">
    <source>
        <dbReference type="ARBA" id="ARBA00022840"/>
    </source>
</evidence>
<proteinExistence type="inferred from homology"/>
<keyword evidence="5" id="KW-0963">Cytoplasm</keyword>
<evidence type="ECO:0000256" key="2">
    <source>
        <dbReference type="ARBA" id="ARBA00022741"/>
    </source>
</evidence>
<evidence type="ECO:0000256" key="4">
    <source>
        <dbReference type="ARBA" id="ARBA00022993"/>
    </source>
</evidence>
<dbReference type="GO" id="GO:0005524">
    <property type="term" value="F:ATP binding"/>
    <property type="evidence" value="ECO:0007669"/>
    <property type="project" value="UniProtKB-UniRule"/>
</dbReference>
<gene>
    <name evidence="5" type="primary">coaE</name>
    <name evidence="7" type="ORF">S2091_3943</name>
</gene>